<evidence type="ECO:0000256" key="1">
    <source>
        <dbReference type="SAM" id="Phobius"/>
    </source>
</evidence>
<feature type="transmembrane region" description="Helical" evidence="1">
    <location>
        <begin position="50"/>
        <end position="67"/>
    </location>
</feature>
<protein>
    <submittedName>
        <fullName evidence="3">Uncharacterized protein</fullName>
    </submittedName>
</protein>
<keyword evidence="1" id="KW-0472">Membrane</keyword>
<comment type="caution">
    <text evidence="3">The sequence shown here is derived from an EMBL/GenBank/DDBJ whole genome shotgun (WGS) entry which is preliminary data.</text>
</comment>
<accession>A0A0C1QUU5</accession>
<keyword evidence="1" id="KW-1133">Transmembrane helix</keyword>
<name>A0A0C1QUU5_9CYAN</name>
<feature type="transmembrane region" description="Helical" evidence="1">
    <location>
        <begin position="73"/>
        <end position="89"/>
    </location>
</feature>
<dbReference type="STRING" id="1479485.DA73_0233455"/>
<proteinExistence type="predicted"/>
<keyword evidence="4" id="KW-1185">Reference proteome</keyword>
<organism evidence="3">
    <name type="scientific">Tolypothrix bouteillei VB521301</name>
    <dbReference type="NCBI Taxonomy" id="1479485"/>
    <lineage>
        <taxon>Bacteria</taxon>
        <taxon>Bacillati</taxon>
        <taxon>Cyanobacteriota</taxon>
        <taxon>Cyanophyceae</taxon>
        <taxon>Nostocales</taxon>
        <taxon>Tolypothrichaceae</taxon>
        <taxon>Tolypothrix</taxon>
    </lineage>
</organism>
<evidence type="ECO:0000313" key="4">
    <source>
        <dbReference type="Proteomes" id="UP000029738"/>
    </source>
</evidence>
<dbReference type="Pfam" id="PF07444">
    <property type="entry name" value="Ycf66_N"/>
    <property type="match status" value="1"/>
</dbReference>
<dbReference type="AlphaFoldDB" id="A0A0C1QUU5"/>
<feature type="transmembrane region" description="Helical" evidence="1">
    <location>
        <begin position="20"/>
        <end position="38"/>
    </location>
</feature>
<dbReference type="InterPro" id="IPR010004">
    <property type="entry name" value="Uncharacterised_Ycf66"/>
</dbReference>
<dbReference type="EMBL" id="JHEG04000001">
    <property type="protein sequence ID" value="KAF3884970.1"/>
    <property type="molecule type" value="Genomic_DNA"/>
</dbReference>
<reference evidence="3" key="1">
    <citation type="journal article" date="2015" name="Genome Announc.">
        <title>Draft Genome Sequence of Tolypothrix boutellei Strain VB521301.</title>
        <authorList>
            <person name="Chandrababunaidu M.M."/>
            <person name="Singh D."/>
            <person name="Sen D."/>
            <person name="Bhan S."/>
            <person name="Das S."/>
            <person name="Gupta A."/>
            <person name="Adhikary S.P."/>
            <person name="Tripathy S."/>
        </authorList>
    </citation>
    <scope>NUCLEOTIDE SEQUENCE</scope>
    <source>
        <strain evidence="3">VB521301</strain>
    </source>
</reference>
<gene>
    <name evidence="3" type="ORF">DA73_0233455</name>
    <name evidence="2" type="ORF">DA73_0400005460</name>
</gene>
<reference evidence="2" key="2">
    <citation type="submission" date="2019-11" db="EMBL/GenBank/DDBJ databases">
        <title>Improved Assembly of Tolypothrix boutellei genome.</title>
        <authorList>
            <person name="Sarangi A.N."/>
            <person name="Mukherjee M."/>
            <person name="Ghosh S."/>
            <person name="Singh D."/>
            <person name="Das A."/>
            <person name="Kant S."/>
            <person name="Prusty A."/>
            <person name="Tripathy S."/>
        </authorList>
    </citation>
    <scope>NUCLEOTIDE SEQUENCE</scope>
    <source>
        <strain evidence="2">VB521301</strain>
    </source>
</reference>
<keyword evidence="1" id="KW-0812">Transmembrane</keyword>
<sequence>MVNLELSLGGVLAQVNFGSNSASLLGIFLMILALVMPLVRGIPARSHDTFFSVAAVISGFILIFQGWRLDPILQFGQLLLVGITIFYTVESIQIRRSNRP</sequence>
<evidence type="ECO:0000313" key="2">
    <source>
        <dbReference type="EMBL" id="KAF3884970.1"/>
    </source>
</evidence>
<dbReference type="Proteomes" id="UP000029738">
    <property type="component" value="Unassembled WGS sequence"/>
</dbReference>
<dbReference type="OrthoDB" id="488439at2"/>
<dbReference type="EMBL" id="JHEG02000058">
    <property type="protein sequence ID" value="KIE09284.1"/>
    <property type="molecule type" value="Genomic_DNA"/>
</dbReference>
<evidence type="ECO:0000313" key="3">
    <source>
        <dbReference type="EMBL" id="KIE09284.1"/>
    </source>
</evidence>